<feature type="compositionally biased region" description="Low complexity" evidence="1">
    <location>
        <begin position="38"/>
        <end position="53"/>
    </location>
</feature>
<evidence type="ECO:0000259" key="2">
    <source>
        <dbReference type="Pfam" id="PF25934"/>
    </source>
</evidence>
<dbReference type="PROSITE" id="PS51257">
    <property type="entry name" value="PROKAR_LIPOPROTEIN"/>
    <property type="match status" value="1"/>
</dbReference>
<comment type="caution">
    <text evidence="3">The sequence shown here is derived from an EMBL/GenBank/DDBJ whole genome shotgun (WGS) entry which is preliminary data.</text>
</comment>
<proteinExistence type="predicted"/>
<reference evidence="3 4" key="1">
    <citation type="journal article" date="2019" name="Int. J. Syst. Evol. Microbiol.">
        <title>The Global Catalogue of Microorganisms (GCM) 10K type strain sequencing project: providing services to taxonomists for standard genome sequencing and annotation.</title>
        <authorList>
            <consortium name="The Broad Institute Genomics Platform"/>
            <consortium name="The Broad Institute Genome Sequencing Center for Infectious Disease"/>
            <person name="Wu L."/>
            <person name="Ma J."/>
        </authorList>
    </citation>
    <scope>NUCLEOTIDE SEQUENCE [LARGE SCALE GENOMIC DNA]</scope>
    <source>
        <strain evidence="3 4">DSM 29988</strain>
    </source>
</reference>
<dbReference type="Pfam" id="PF25934">
    <property type="entry name" value="DUF7979"/>
    <property type="match status" value="1"/>
</dbReference>
<protein>
    <recommendedName>
        <fullName evidence="2">DUF7979 domain-containing protein</fullName>
    </recommendedName>
</protein>
<dbReference type="Proteomes" id="UP001596481">
    <property type="component" value="Unassembled WGS sequence"/>
</dbReference>
<name>A0ABD5Z9T0_9EURY</name>
<dbReference type="AlphaFoldDB" id="A0ABD5Z9T0"/>
<dbReference type="EMBL" id="JBHTAA010000001">
    <property type="protein sequence ID" value="MFC7201944.1"/>
    <property type="molecule type" value="Genomic_DNA"/>
</dbReference>
<evidence type="ECO:0000256" key="1">
    <source>
        <dbReference type="SAM" id="MobiDB-lite"/>
    </source>
</evidence>
<accession>A0ABD5Z9T0</accession>
<feature type="region of interest" description="Disordered" evidence="1">
    <location>
        <begin position="38"/>
        <end position="66"/>
    </location>
</feature>
<organism evidence="3 4">
    <name type="scientific">Haloferax namakaokahaiae</name>
    <dbReference type="NCBI Taxonomy" id="1748331"/>
    <lineage>
        <taxon>Archaea</taxon>
        <taxon>Methanobacteriati</taxon>
        <taxon>Methanobacteriota</taxon>
        <taxon>Stenosarchaea group</taxon>
        <taxon>Halobacteria</taxon>
        <taxon>Halobacteriales</taxon>
        <taxon>Haloferacaceae</taxon>
        <taxon>Haloferax</taxon>
    </lineage>
</organism>
<dbReference type="RefSeq" id="WP_390221249.1">
    <property type="nucleotide sequence ID" value="NZ_JBHTAA010000001.1"/>
</dbReference>
<feature type="domain" description="DUF7979" evidence="2">
    <location>
        <begin position="71"/>
        <end position="135"/>
    </location>
</feature>
<dbReference type="InterPro" id="IPR058285">
    <property type="entry name" value="DUF7979"/>
</dbReference>
<keyword evidence="4" id="KW-1185">Reference proteome</keyword>
<sequence>MGTRTALVSLLVTAMVLLSGCSGAPSEAPAMTSAQLTTTTATTASETTALATSPPTPTTTGEPQHGDNLLYTTEVNASSAMAADASKRADFTELTAAQQALFNQTYNCSCYVVQEEFRFNDDDRIEYVNYEGRWYFLRVAIV</sequence>
<gene>
    <name evidence="3" type="ORF">ACFQJC_00300</name>
</gene>
<evidence type="ECO:0000313" key="4">
    <source>
        <dbReference type="Proteomes" id="UP001596481"/>
    </source>
</evidence>
<evidence type="ECO:0000313" key="3">
    <source>
        <dbReference type="EMBL" id="MFC7201944.1"/>
    </source>
</evidence>